<evidence type="ECO:0000256" key="3">
    <source>
        <dbReference type="ARBA" id="ARBA00022448"/>
    </source>
</evidence>
<dbReference type="PANTHER" id="PTHR30614:SF0">
    <property type="entry name" value="L-CYSTINE TRANSPORT SYSTEM PERMEASE PROTEIN TCYL"/>
    <property type="match status" value="1"/>
</dbReference>
<keyword evidence="4" id="KW-1003">Cell membrane</keyword>
<dbReference type="GO" id="GO:0015184">
    <property type="term" value="F:L-cystine transmembrane transporter activity"/>
    <property type="evidence" value="ECO:0007669"/>
    <property type="project" value="TreeGrafter"/>
</dbReference>
<evidence type="ECO:0000256" key="6">
    <source>
        <dbReference type="ARBA" id="ARBA00022692"/>
    </source>
</evidence>
<dbReference type="SUPFAM" id="SSF161098">
    <property type="entry name" value="MetI-like"/>
    <property type="match status" value="1"/>
</dbReference>
<dbReference type="GO" id="GO:0043190">
    <property type="term" value="C:ATP-binding cassette (ABC) transporter complex"/>
    <property type="evidence" value="ECO:0007669"/>
    <property type="project" value="InterPro"/>
</dbReference>
<keyword evidence="6 12" id="KW-0812">Transmembrane</keyword>
<keyword evidence="8 12" id="KW-1133">Transmembrane helix</keyword>
<dbReference type="NCBIfam" id="TIGR01726">
    <property type="entry name" value="HEQRo_perm_3TM"/>
    <property type="match status" value="1"/>
</dbReference>
<feature type="transmembrane region" description="Helical" evidence="12">
    <location>
        <begin position="74"/>
        <end position="95"/>
    </location>
</feature>
<organism evidence="14">
    <name type="scientific">Xenorhabdus bovienii str. oregonense</name>
    <dbReference type="NCBI Taxonomy" id="1398202"/>
    <lineage>
        <taxon>Bacteria</taxon>
        <taxon>Pseudomonadati</taxon>
        <taxon>Pseudomonadota</taxon>
        <taxon>Gammaproteobacteria</taxon>
        <taxon>Enterobacterales</taxon>
        <taxon>Morganellaceae</taxon>
        <taxon>Xenorhabdus</taxon>
    </lineage>
</organism>
<feature type="transmembrane region" description="Helical" evidence="12">
    <location>
        <begin position="203"/>
        <end position="223"/>
    </location>
</feature>
<keyword evidence="9 12" id="KW-0472">Membrane</keyword>
<evidence type="ECO:0000256" key="7">
    <source>
        <dbReference type="ARBA" id="ARBA00022970"/>
    </source>
</evidence>
<protein>
    <recommendedName>
        <fullName evidence="11">L-cystine transport system permease protein TcyL</fullName>
    </recommendedName>
</protein>
<comment type="subcellular location">
    <subcellularLocation>
        <location evidence="1">Cell inner membrane</location>
        <topology evidence="1">Multi-pass membrane protein</topology>
    </subcellularLocation>
    <subcellularLocation>
        <location evidence="12">Cell membrane</location>
        <topology evidence="12">Multi-pass membrane protein</topology>
    </subcellularLocation>
</comment>
<comment type="caution">
    <text evidence="14">The sequence shown here is derived from an EMBL/GenBank/DDBJ whole genome shotgun (WGS) entry which is preliminary data.</text>
</comment>
<keyword evidence="7" id="KW-0029">Amino-acid transport</keyword>
<dbReference type="FunFam" id="1.10.3720.10:FF:000009">
    <property type="entry name" value="Amino acid ABC transporter permease"/>
    <property type="match status" value="1"/>
</dbReference>
<dbReference type="InterPro" id="IPR035906">
    <property type="entry name" value="MetI-like_sf"/>
</dbReference>
<dbReference type="InterPro" id="IPR000515">
    <property type="entry name" value="MetI-like"/>
</dbReference>
<keyword evidence="3 12" id="KW-0813">Transport</keyword>
<dbReference type="InterPro" id="IPR043429">
    <property type="entry name" value="ArtM/GltK/GlnP/TcyL/YhdX-like"/>
</dbReference>
<gene>
    <name evidence="14" type="primary">yecS</name>
    <name evidence="14" type="ORF">XBO1_2650027</name>
</gene>
<reference evidence="14" key="1">
    <citation type="submission" date="2013-07" db="EMBL/GenBank/DDBJ databases">
        <title>Sub-species coevolution in mutualistic symbiosis.</title>
        <authorList>
            <person name="Murfin K."/>
            <person name="Klassen J."/>
            <person name="Lee M."/>
            <person name="Forst S."/>
            <person name="Stock P."/>
            <person name="Goodrich-Blair H."/>
        </authorList>
    </citation>
    <scope>NUCLEOTIDE SEQUENCE [LARGE SCALE GENOMIC DNA]</scope>
    <source>
        <strain evidence="14">Oregonense</strain>
    </source>
</reference>
<sequence length="250" mass="27918">MLYKYVYPPYKQEEYMTPSWLSLALDSLWPMLYAGLTFTIPLTLITFALGISLGFIVALIRLYGSKPLVAVVRFYVWLIRGTPLLVQLFLIFYALPSVGITLEAFTSAVIGFTLNVGAYTSEVIRAALISVPKGQWEASHSIGMSWWQSLRRIVLPQAARVSIPPLSNTFISLVKDTSLASVITVPEMFLAAQRIAAVTYQPLILYTEAAILYLLLSSVLSALQVRLEKKFSQQFSQHRSSKEVKNDSAL</sequence>
<dbReference type="EMBL" id="CBSX010000185">
    <property type="protein sequence ID" value="CDH07345.1"/>
    <property type="molecule type" value="Genomic_DNA"/>
</dbReference>
<comment type="similarity">
    <text evidence="2">Belongs to the binding-protein-dependent transport system permease family. HisMQ subfamily.</text>
</comment>
<evidence type="ECO:0000259" key="13">
    <source>
        <dbReference type="PROSITE" id="PS50928"/>
    </source>
</evidence>
<evidence type="ECO:0000256" key="1">
    <source>
        <dbReference type="ARBA" id="ARBA00004429"/>
    </source>
</evidence>
<accession>A0A077P888</accession>
<evidence type="ECO:0000256" key="11">
    <source>
        <dbReference type="ARBA" id="ARBA00073986"/>
    </source>
</evidence>
<feature type="transmembrane region" description="Helical" evidence="12">
    <location>
        <begin position="31"/>
        <end position="62"/>
    </location>
</feature>
<dbReference type="CDD" id="cd06261">
    <property type="entry name" value="TM_PBP2"/>
    <property type="match status" value="1"/>
</dbReference>
<dbReference type="Gene3D" id="1.10.3720.10">
    <property type="entry name" value="MetI-like"/>
    <property type="match status" value="1"/>
</dbReference>
<dbReference type="AlphaFoldDB" id="A0A077P888"/>
<dbReference type="PROSITE" id="PS50928">
    <property type="entry name" value="ABC_TM1"/>
    <property type="match status" value="1"/>
</dbReference>
<proteinExistence type="inferred from homology"/>
<name>A0A077P888_XENBV</name>
<evidence type="ECO:0000256" key="2">
    <source>
        <dbReference type="ARBA" id="ARBA00010072"/>
    </source>
</evidence>
<evidence type="ECO:0000256" key="4">
    <source>
        <dbReference type="ARBA" id="ARBA00022475"/>
    </source>
</evidence>
<evidence type="ECO:0000256" key="5">
    <source>
        <dbReference type="ARBA" id="ARBA00022519"/>
    </source>
</evidence>
<dbReference type="Pfam" id="PF00528">
    <property type="entry name" value="BPD_transp_1"/>
    <property type="match status" value="1"/>
</dbReference>
<evidence type="ECO:0000256" key="9">
    <source>
        <dbReference type="ARBA" id="ARBA00023136"/>
    </source>
</evidence>
<dbReference type="HOGENOM" id="CLU_019602_1_4_6"/>
<dbReference type="InterPro" id="IPR010065">
    <property type="entry name" value="AA_ABC_transptr_permease_3TM"/>
</dbReference>
<dbReference type="PANTHER" id="PTHR30614">
    <property type="entry name" value="MEMBRANE COMPONENT OF AMINO ACID ABC TRANSPORTER"/>
    <property type="match status" value="1"/>
</dbReference>
<evidence type="ECO:0000256" key="12">
    <source>
        <dbReference type="RuleBase" id="RU363032"/>
    </source>
</evidence>
<evidence type="ECO:0000256" key="8">
    <source>
        <dbReference type="ARBA" id="ARBA00022989"/>
    </source>
</evidence>
<feature type="domain" description="ABC transmembrane type-1" evidence="13">
    <location>
        <begin position="36"/>
        <end position="224"/>
    </location>
</feature>
<dbReference type="Proteomes" id="UP000028483">
    <property type="component" value="Unassembled WGS sequence"/>
</dbReference>
<evidence type="ECO:0000256" key="10">
    <source>
        <dbReference type="ARBA" id="ARBA00066194"/>
    </source>
</evidence>
<evidence type="ECO:0000313" key="14">
    <source>
        <dbReference type="EMBL" id="CDH07345.1"/>
    </source>
</evidence>
<comment type="subunit">
    <text evidence="10">The complex is composed of two ATP-binding proteins (TcyN), two transmembrane proteins (TcyL) and a solute-binding protein (TcyJ).</text>
</comment>
<keyword evidence="5" id="KW-0997">Cell inner membrane</keyword>